<dbReference type="Proteomes" id="UP000294746">
    <property type="component" value="Unassembled WGS sequence"/>
</dbReference>
<evidence type="ECO:0000256" key="3">
    <source>
        <dbReference type="ARBA" id="ARBA00023163"/>
    </source>
</evidence>
<dbReference type="EMBL" id="SLXV01000014">
    <property type="protein sequence ID" value="TCP69069.1"/>
    <property type="molecule type" value="Genomic_DNA"/>
</dbReference>
<dbReference type="InterPro" id="IPR009057">
    <property type="entry name" value="Homeodomain-like_sf"/>
</dbReference>
<accession>A0A4R2S0W5</accession>
<feature type="domain" description="HTH tetR-type" evidence="5">
    <location>
        <begin position="6"/>
        <end position="66"/>
    </location>
</feature>
<dbReference type="OrthoDB" id="9795242at2"/>
<dbReference type="Pfam" id="PF00440">
    <property type="entry name" value="TetR_N"/>
    <property type="match status" value="1"/>
</dbReference>
<reference evidence="6 7" key="1">
    <citation type="submission" date="2019-03" db="EMBL/GenBank/DDBJ databases">
        <title>Genomic Encyclopedia of Type Strains, Phase IV (KMG-IV): sequencing the most valuable type-strain genomes for metagenomic binning, comparative biology and taxonomic classification.</title>
        <authorList>
            <person name="Goeker M."/>
        </authorList>
    </citation>
    <scope>NUCLEOTIDE SEQUENCE [LARGE SCALE GENOMIC DNA]</scope>
    <source>
        <strain evidence="6 7">DSM 46831</strain>
    </source>
</reference>
<keyword evidence="2 4" id="KW-0238">DNA-binding</keyword>
<feature type="DNA-binding region" description="H-T-H motif" evidence="4">
    <location>
        <begin position="29"/>
        <end position="48"/>
    </location>
</feature>
<dbReference type="InterPro" id="IPR001647">
    <property type="entry name" value="HTH_TetR"/>
</dbReference>
<dbReference type="SUPFAM" id="SSF46689">
    <property type="entry name" value="Homeodomain-like"/>
    <property type="match status" value="1"/>
</dbReference>
<evidence type="ECO:0000313" key="7">
    <source>
        <dbReference type="Proteomes" id="UP000294746"/>
    </source>
</evidence>
<gene>
    <name evidence="6" type="ORF">EDD57_11452</name>
</gene>
<dbReference type="Gene3D" id="1.10.357.10">
    <property type="entry name" value="Tetracycline Repressor, domain 2"/>
    <property type="match status" value="1"/>
</dbReference>
<protein>
    <submittedName>
        <fullName evidence="6">TetR family transcriptional regulator</fullName>
    </submittedName>
</protein>
<dbReference type="PANTHER" id="PTHR47506">
    <property type="entry name" value="TRANSCRIPTIONAL REGULATORY PROTEIN"/>
    <property type="match status" value="1"/>
</dbReference>
<keyword evidence="3" id="KW-0804">Transcription</keyword>
<dbReference type="Gene3D" id="1.10.10.60">
    <property type="entry name" value="Homeodomain-like"/>
    <property type="match status" value="1"/>
</dbReference>
<evidence type="ECO:0000313" key="6">
    <source>
        <dbReference type="EMBL" id="TCP69069.1"/>
    </source>
</evidence>
<dbReference type="PROSITE" id="PS50977">
    <property type="entry name" value="HTH_TETR_2"/>
    <property type="match status" value="1"/>
</dbReference>
<evidence type="ECO:0000259" key="5">
    <source>
        <dbReference type="PROSITE" id="PS50977"/>
    </source>
</evidence>
<comment type="caution">
    <text evidence="6">The sequence shown here is derived from an EMBL/GenBank/DDBJ whole genome shotgun (WGS) entry which is preliminary data.</text>
</comment>
<proteinExistence type="predicted"/>
<keyword evidence="1" id="KW-0805">Transcription regulation</keyword>
<evidence type="ECO:0000256" key="2">
    <source>
        <dbReference type="ARBA" id="ARBA00023125"/>
    </source>
</evidence>
<dbReference type="RefSeq" id="WP_131848626.1">
    <property type="nucleotide sequence ID" value="NZ_SLXV01000014.1"/>
</dbReference>
<dbReference type="AlphaFoldDB" id="A0A4R2S0W5"/>
<evidence type="ECO:0000256" key="1">
    <source>
        <dbReference type="ARBA" id="ARBA00023015"/>
    </source>
</evidence>
<dbReference type="SUPFAM" id="SSF48498">
    <property type="entry name" value="Tetracyclin repressor-like, C-terminal domain"/>
    <property type="match status" value="1"/>
</dbReference>
<organism evidence="6 7">
    <name type="scientific">Baia soyae</name>
    <dbReference type="NCBI Taxonomy" id="1544746"/>
    <lineage>
        <taxon>Bacteria</taxon>
        <taxon>Bacillati</taxon>
        <taxon>Bacillota</taxon>
        <taxon>Bacilli</taxon>
        <taxon>Bacillales</taxon>
        <taxon>Thermoactinomycetaceae</taxon>
        <taxon>Baia</taxon>
    </lineage>
</organism>
<sequence>MARNKEFDTTLVLRKATEIFGHYGYEGTSLQNLLEGLGIARQSLYDTYGTKRELFILAIKHYLNEKSLAVVEYLERPGSKKEAIAQIFYAIAAVLKDEMRRNECFIICSAIDQIPHDPEIAAYFAKDKSLLEQAFYDALVRAKQQGELSDRHGDLLALSRYLYHARYSLTQVVKITSDPKVLDNVVAVILSTLD</sequence>
<dbReference type="PANTHER" id="PTHR47506:SF1">
    <property type="entry name" value="HTH-TYPE TRANSCRIPTIONAL REGULATOR YJDC"/>
    <property type="match status" value="1"/>
</dbReference>
<name>A0A4R2S0W5_9BACL</name>
<dbReference type="InterPro" id="IPR036271">
    <property type="entry name" value="Tet_transcr_reg_TetR-rel_C_sf"/>
</dbReference>
<keyword evidence="7" id="KW-1185">Reference proteome</keyword>
<evidence type="ECO:0000256" key="4">
    <source>
        <dbReference type="PROSITE-ProRule" id="PRU00335"/>
    </source>
</evidence>
<dbReference type="GO" id="GO:0003677">
    <property type="term" value="F:DNA binding"/>
    <property type="evidence" value="ECO:0007669"/>
    <property type="project" value="UniProtKB-UniRule"/>
</dbReference>